<organism evidence="2 3">
    <name type="scientific">Dysgonomonas alginatilytica</name>
    <dbReference type="NCBI Taxonomy" id="1605892"/>
    <lineage>
        <taxon>Bacteria</taxon>
        <taxon>Pseudomonadati</taxon>
        <taxon>Bacteroidota</taxon>
        <taxon>Bacteroidia</taxon>
        <taxon>Bacteroidales</taxon>
        <taxon>Dysgonomonadaceae</taxon>
        <taxon>Dysgonomonas</taxon>
    </lineage>
</organism>
<keyword evidence="1" id="KW-1133">Transmembrane helix</keyword>
<proteinExistence type="predicted"/>
<dbReference type="Proteomes" id="UP000247973">
    <property type="component" value="Unassembled WGS sequence"/>
</dbReference>
<dbReference type="AlphaFoldDB" id="A0A2V3PK67"/>
<protein>
    <recommendedName>
        <fullName evidence="4">PH (Pleckstrin Homology) domain-containing protein</fullName>
    </recommendedName>
</protein>
<evidence type="ECO:0000256" key="1">
    <source>
        <dbReference type="SAM" id="Phobius"/>
    </source>
</evidence>
<evidence type="ECO:0008006" key="4">
    <source>
        <dbReference type="Google" id="ProtNLM"/>
    </source>
</evidence>
<name>A0A2V3PK67_9BACT</name>
<dbReference type="RefSeq" id="WP_110311763.1">
    <property type="nucleotide sequence ID" value="NZ_QICL01000024.1"/>
</dbReference>
<keyword evidence="1" id="KW-0812">Transmembrane</keyword>
<sequence length="150" mass="16963">MNEYVINYNDSKSQKTLFFIIGGYAILLGLYQSVVQALNSTFTFDFFASLILVVLGAILILNATVWAARPIFVMNSDSIYVKMPNQKSVYKAEWISVREIALGVSYLKMSETDGKQYTVDISGLKYDDLKKVKSQIIEICESKSIPYKND</sequence>
<reference evidence="2 3" key="1">
    <citation type="submission" date="2018-03" db="EMBL/GenBank/DDBJ databases">
        <title>Genomic Encyclopedia of Archaeal and Bacterial Type Strains, Phase II (KMG-II): from individual species to whole genera.</title>
        <authorList>
            <person name="Goeker M."/>
        </authorList>
    </citation>
    <scope>NUCLEOTIDE SEQUENCE [LARGE SCALE GENOMIC DNA]</scope>
    <source>
        <strain evidence="2 3">DSM 100214</strain>
    </source>
</reference>
<evidence type="ECO:0000313" key="2">
    <source>
        <dbReference type="EMBL" id="PXV61888.1"/>
    </source>
</evidence>
<keyword evidence="3" id="KW-1185">Reference proteome</keyword>
<feature type="transmembrane region" description="Helical" evidence="1">
    <location>
        <begin position="16"/>
        <end position="34"/>
    </location>
</feature>
<evidence type="ECO:0000313" key="3">
    <source>
        <dbReference type="Proteomes" id="UP000247973"/>
    </source>
</evidence>
<feature type="transmembrane region" description="Helical" evidence="1">
    <location>
        <begin position="46"/>
        <end position="68"/>
    </location>
</feature>
<accession>A0A2V3PK67</accession>
<keyword evidence="1" id="KW-0472">Membrane</keyword>
<comment type="caution">
    <text evidence="2">The sequence shown here is derived from an EMBL/GenBank/DDBJ whole genome shotgun (WGS) entry which is preliminary data.</text>
</comment>
<dbReference type="EMBL" id="QICL01000024">
    <property type="protein sequence ID" value="PXV61888.1"/>
    <property type="molecule type" value="Genomic_DNA"/>
</dbReference>
<gene>
    <name evidence="2" type="ORF">CLV62_12443</name>
</gene>
<dbReference type="OrthoDB" id="996790at2"/>